<protein>
    <submittedName>
        <fullName evidence="6">Mss4-like protein</fullName>
    </submittedName>
</protein>
<dbReference type="Gene3D" id="3.90.1590.10">
    <property type="entry name" value="glutathione-dependent formaldehyde- activating enzyme (gfa)"/>
    <property type="match status" value="1"/>
</dbReference>
<dbReference type="Proteomes" id="UP001182556">
    <property type="component" value="Unassembled WGS sequence"/>
</dbReference>
<dbReference type="SUPFAM" id="SSF51316">
    <property type="entry name" value="Mss4-like"/>
    <property type="match status" value="1"/>
</dbReference>
<evidence type="ECO:0000256" key="2">
    <source>
        <dbReference type="ARBA" id="ARBA00022723"/>
    </source>
</evidence>
<dbReference type="Pfam" id="PF04828">
    <property type="entry name" value="GFA"/>
    <property type="match status" value="1"/>
</dbReference>
<dbReference type="PANTHER" id="PTHR33337">
    <property type="entry name" value="GFA DOMAIN-CONTAINING PROTEIN"/>
    <property type="match status" value="1"/>
</dbReference>
<dbReference type="PANTHER" id="PTHR33337:SF40">
    <property type="entry name" value="CENP-V_GFA DOMAIN-CONTAINING PROTEIN-RELATED"/>
    <property type="match status" value="1"/>
</dbReference>
<sequence>MSVKVTGSRGTYLDMPLWELQGSANGITTKIPKSAFTLTQGTLKIHQGDNGSGSRLTREFCGECGSGILEYGESAGDNIYVFYGTQDDLDVLPPKGEFFCSQRCSWLPEVPGVFHKQKIKE</sequence>
<comment type="caution">
    <text evidence="6">The sequence shown here is derived from an EMBL/GenBank/DDBJ whole genome shotgun (WGS) entry which is preliminary data.</text>
</comment>
<dbReference type="EMBL" id="JAODAN010000004">
    <property type="protein sequence ID" value="KAK1924614.1"/>
    <property type="molecule type" value="Genomic_DNA"/>
</dbReference>
<accession>A0AAD9FR09</accession>
<keyword evidence="3" id="KW-0862">Zinc</keyword>
<evidence type="ECO:0000256" key="3">
    <source>
        <dbReference type="ARBA" id="ARBA00022833"/>
    </source>
</evidence>
<proteinExistence type="inferred from homology"/>
<reference evidence="6" key="1">
    <citation type="submission" date="2023-02" db="EMBL/GenBank/DDBJ databases">
        <title>Identification and recombinant expression of a fungal hydrolase from Papiliotrema laurentii that hydrolyzes apple cutin and clears colloidal polyester polyurethane.</title>
        <authorList>
            <consortium name="DOE Joint Genome Institute"/>
            <person name="Roman V.A."/>
            <person name="Bojanowski C."/>
            <person name="Crable B.R."/>
            <person name="Wagner D.N."/>
            <person name="Hung C.S."/>
            <person name="Nadeau L.J."/>
            <person name="Schratz L."/>
            <person name="Haridas S."/>
            <person name="Pangilinan J."/>
            <person name="Lipzen A."/>
            <person name="Na H."/>
            <person name="Yan M."/>
            <person name="Ng V."/>
            <person name="Grigoriev I.V."/>
            <person name="Spatafora J.W."/>
            <person name="Barlow D."/>
            <person name="Biffinger J."/>
            <person name="Kelley-Loughnane N."/>
            <person name="Varaljay V.A."/>
            <person name="Crookes-Goodson W.J."/>
        </authorList>
    </citation>
    <scope>NUCLEOTIDE SEQUENCE</scope>
    <source>
        <strain evidence="6">5307AH</strain>
    </source>
</reference>
<evidence type="ECO:0000313" key="7">
    <source>
        <dbReference type="Proteomes" id="UP001182556"/>
    </source>
</evidence>
<name>A0AAD9FR09_PAPLA</name>
<keyword evidence="2" id="KW-0479">Metal-binding</keyword>
<comment type="similarity">
    <text evidence="1">Belongs to the Gfa family.</text>
</comment>
<keyword evidence="4" id="KW-0456">Lyase</keyword>
<dbReference type="InterPro" id="IPR006913">
    <property type="entry name" value="CENP-V/GFA"/>
</dbReference>
<keyword evidence="7" id="KW-1185">Reference proteome</keyword>
<gene>
    <name evidence="6" type="ORF">DB88DRAFT_509697</name>
</gene>
<dbReference type="AlphaFoldDB" id="A0AAD9FR09"/>
<dbReference type="InterPro" id="IPR011057">
    <property type="entry name" value="Mss4-like_sf"/>
</dbReference>
<evidence type="ECO:0000256" key="4">
    <source>
        <dbReference type="ARBA" id="ARBA00023239"/>
    </source>
</evidence>
<dbReference type="GO" id="GO:0046872">
    <property type="term" value="F:metal ion binding"/>
    <property type="evidence" value="ECO:0007669"/>
    <property type="project" value="UniProtKB-KW"/>
</dbReference>
<dbReference type="GO" id="GO:0016846">
    <property type="term" value="F:carbon-sulfur lyase activity"/>
    <property type="evidence" value="ECO:0007669"/>
    <property type="project" value="InterPro"/>
</dbReference>
<evidence type="ECO:0000256" key="1">
    <source>
        <dbReference type="ARBA" id="ARBA00005495"/>
    </source>
</evidence>
<feature type="domain" description="CENP-V/GFA" evidence="5">
    <location>
        <begin position="21"/>
        <end position="101"/>
    </location>
</feature>
<evidence type="ECO:0000259" key="5">
    <source>
        <dbReference type="Pfam" id="PF04828"/>
    </source>
</evidence>
<evidence type="ECO:0000313" key="6">
    <source>
        <dbReference type="EMBL" id="KAK1924614.1"/>
    </source>
</evidence>
<organism evidence="6 7">
    <name type="scientific">Papiliotrema laurentii</name>
    <name type="common">Cryptococcus laurentii</name>
    <dbReference type="NCBI Taxonomy" id="5418"/>
    <lineage>
        <taxon>Eukaryota</taxon>
        <taxon>Fungi</taxon>
        <taxon>Dikarya</taxon>
        <taxon>Basidiomycota</taxon>
        <taxon>Agaricomycotina</taxon>
        <taxon>Tremellomycetes</taxon>
        <taxon>Tremellales</taxon>
        <taxon>Rhynchogastremaceae</taxon>
        <taxon>Papiliotrema</taxon>
    </lineage>
</organism>